<comment type="catalytic activity">
    <reaction evidence="6">
        <text>[3Fe-4S](1+)-[protein] + Fe(2+)-[Dph3] = [3Fe-4S](0)-[protein] + Fe(3+)-[Dph3]</text>
        <dbReference type="Rhea" id="RHEA:71235"/>
        <dbReference type="Rhea" id="RHEA-COMP:17996"/>
        <dbReference type="Rhea" id="RHEA-COMP:17997"/>
        <dbReference type="Rhea" id="RHEA-COMP:18002"/>
        <dbReference type="Rhea" id="RHEA-COMP:18003"/>
        <dbReference type="ChEBI" id="CHEBI:29033"/>
        <dbReference type="ChEBI" id="CHEBI:29034"/>
        <dbReference type="ChEBI" id="CHEBI:33751"/>
        <dbReference type="ChEBI" id="CHEBI:47402"/>
        <dbReference type="ChEBI" id="CHEBI:83228"/>
    </reaction>
</comment>
<evidence type="ECO:0000259" key="9">
    <source>
        <dbReference type="PROSITE" id="PS51074"/>
    </source>
</evidence>
<dbReference type="RefSeq" id="XP_046049413.1">
    <property type="nucleotide sequence ID" value="XM_046190164.1"/>
</dbReference>
<dbReference type="GO" id="GO:0046872">
    <property type="term" value="F:metal ion binding"/>
    <property type="evidence" value="ECO:0007669"/>
    <property type="project" value="UniProtKB-KW"/>
</dbReference>
<dbReference type="EMBL" id="JAGMUX010000008">
    <property type="protein sequence ID" value="KAH7250094.1"/>
    <property type="molecule type" value="Genomic_DNA"/>
</dbReference>
<dbReference type="PANTHER" id="PTHR21454">
    <property type="entry name" value="DPH3 HOMOLOG-RELATED"/>
    <property type="match status" value="1"/>
</dbReference>
<dbReference type="GeneID" id="70220118"/>
<dbReference type="Proteomes" id="UP000720189">
    <property type="component" value="Unassembled WGS sequence"/>
</dbReference>
<evidence type="ECO:0000256" key="8">
    <source>
        <dbReference type="ARBA" id="ARBA00048125"/>
    </source>
</evidence>
<protein>
    <recommendedName>
        <fullName evidence="7">Diphthamide biosynthesis protein 3</fullName>
    </recommendedName>
</protein>
<dbReference type="GO" id="GO:0017183">
    <property type="term" value="P:protein histidyl modification to diphthamide"/>
    <property type="evidence" value="ECO:0007669"/>
    <property type="project" value="InterPro"/>
</dbReference>
<evidence type="ECO:0000313" key="10">
    <source>
        <dbReference type="EMBL" id="KAH7250094.1"/>
    </source>
</evidence>
<accession>A0A9P9KEK4</accession>
<evidence type="ECO:0000256" key="2">
    <source>
        <dbReference type="ARBA" id="ARBA00005156"/>
    </source>
</evidence>
<dbReference type="OrthoDB" id="66964at2759"/>
<proteinExistence type="inferred from homology"/>
<comment type="pathway">
    <text evidence="2">Protein modification; peptidyl-diphthamide biosynthesis.</text>
</comment>
<evidence type="ECO:0000256" key="5">
    <source>
        <dbReference type="ARBA" id="ARBA00024032"/>
    </source>
</evidence>
<evidence type="ECO:0000256" key="4">
    <source>
        <dbReference type="ARBA" id="ARBA00023004"/>
    </source>
</evidence>
<comment type="cofactor">
    <cofactor evidence="1">
        <name>Fe(2+)</name>
        <dbReference type="ChEBI" id="CHEBI:29033"/>
    </cofactor>
</comment>
<feature type="domain" description="DPH-type MB" evidence="9">
    <location>
        <begin position="9"/>
        <end position="65"/>
    </location>
</feature>
<evidence type="ECO:0000256" key="1">
    <source>
        <dbReference type="ARBA" id="ARBA00001954"/>
    </source>
</evidence>
<dbReference type="InterPro" id="IPR007872">
    <property type="entry name" value="DPH_MB_dom"/>
</dbReference>
<comment type="caution">
    <text evidence="10">The sequence shown here is derived from an EMBL/GenBank/DDBJ whole genome shotgun (WGS) entry which is preliminary data.</text>
</comment>
<dbReference type="InterPro" id="IPR036671">
    <property type="entry name" value="DPH_MB_sf"/>
</dbReference>
<dbReference type="Gene3D" id="3.10.660.10">
    <property type="entry name" value="DPH Zinc finger"/>
    <property type="match status" value="1"/>
</dbReference>
<dbReference type="FunFam" id="3.10.660.10:FF:000001">
    <property type="entry name" value="Diphthamide biosynthesis 3"/>
    <property type="match status" value="1"/>
</dbReference>
<dbReference type="SUPFAM" id="SSF144217">
    <property type="entry name" value="CSL zinc finger"/>
    <property type="match status" value="1"/>
</dbReference>
<dbReference type="AlphaFoldDB" id="A0A9P9KEK4"/>
<comment type="catalytic activity">
    <reaction evidence="8">
        <text>2 [3Fe-4S](0)-[protein] + 2 Fe(2+)-[Dph3] + NADH = 2 [4Fe-4S](1+)-[protein] + 2 [Dph3] + NAD(+) + H(+)</text>
        <dbReference type="Rhea" id="RHEA:71239"/>
        <dbReference type="Rhea" id="RHEA-COMP:17997"/>
        <dbReference type="Rhea" id="RHEA-COMP:17998"/>
        <dbReference type="Rhea" id="RHEA-COMP:18001"/>
        <dbReference type="Rhea" id="RHEA-COMP:18002"/>
        <dbReference type="ChEBI" id="CHEBI:15378"/>
        <dbReference type="ChEBI" id="CHEBI:29033"/>
        <dbReference type="ChEBI" id="CHEBI:33723"/>
        <dbReference type="ChEBI" id="CHEBI:47402"/>
        <dbReference type="ChEBI" id="CHEBI:57540"/>
        <dbReference type="ChEBI" id="CHEBI:57945"/>
        <dbReference type="ChEBI" id="CHEBI:83228"/>
    </reaction>
</comment>
<dbReference type="PANTHER" id="PTHR21454:SF31">
    <property type="entry name" value="DIPHTHAMIDE BIOSYNTHESIS PROTEIN 3"/>
    <property type="match status" value="1"/>
</dbReference>
<comment type="similarity">
    <text evidence="5">Belongs to the DPH3 family.</text>
</comment>
<sequence>MSDDEGISIYDEVEIEDMTFDEAMGVYQFPCPCGDKFQITLEDLLDEQDIAVCPSCSLMIRVIFDLPPFRREHDTFKELEAALSNPTPVNRPQIPESLDISFSQRPQLNANGNPCLCRIREAPGYVEARLMLVHGTLCRRHDQLIYKGDRQGGIEAPVKKDKSTVQNGMSEINFPPSFYSVESGFLPSFQR</sequence>
<gene>
    <name evidence="10" type="ORF">BKA55DRAFT_539663</name>
</gene>
<dbReference type="Pfam" id="PF05207">
    <property type="entry name" value="Zn_ribbon_CSL"/>
    <property type="match status" value="1"/>
</dbReference>
<evidence type="ECO:0000256" key="3">
    <source>
        <dbReference type="ARBA" id="ARBA00022723"/>
    </source>
</evidence>
<dbReference type="PROSITE" id="PS51074">
    <property type="entry name" value="DPH_MB"/>
    <property type="match status" value="1"/>
</dbReference>
<keyword evidence="11" id="KW-1185">Reference proteome</keyword>
<dbReference type="InterPro" id="IPR044248">
    <property type="entry name" value="DPH3/4-like"/>
</dbReference>
<organism evidence="10 11">
    <name type="scientific">Fusarium redolens</name>
    <dbReference type="NCBI Taxonomy" id="48865"/>
    <lineage>
        <taxon>Eukaryota</taxon>
        <taxon>Fungi</taxon>
        <taxon>Dikarya</taxon>
        <taxon>Ascomycota</taxon>
        <taxon>Pezizomycotina</taxon>
        <taxon>Sordariomycetes</taxon>
        <taxon>Hypocreomycetidae</taxon>
        <taxon>Hypocreales</taxon>
        <taxon>Nectriaceae</taxon>
        <taxon>Fusarium</taxon>
        <taxon>Fusarium redolens species complex</taxon>
    </lineage>
</organism>
<evidence type="ECO:0000256" key="6">
    <source>
        <dbReference type="ARBA" id="ARBA00036267"/>
    </source>
</evidence>
<keyword evidence="4" id="KW-0408">Iron</keyword>
<evidence type="ECO:0000256" key="7">
    <source>
        <dbReference type="ARBA" id="ARBA00041070"/>
    </source>
</evidence>
<keyword evidence="3" id="KW-0479">Metal-binding</keyword>
<reference evidence="10" key="1">
    <citation type="journal article" date="2021" name="Nat. Commun.">
        <title>Genetic determinants of endophytism in the Arabidopsis root mycobiome.</title>
        <authorList>
            <person name="Mesny F."/>
            <person name="Miyauchi S."/>
            <person name="Thiergart T."/>
            <person name="Pickel B."/>
            <person name="Atanasova L."/>
            <person name="Karlsson M."/>
            <person name="Huettel B."/>
            <person name="Barry K.W."/>
            <person name="Haridas S."/>
            <person name="Chen C."/>
            <person name="Bauer D."/>
            <person name="Andreopoulos W."/>
            <person name="Pangilinan J."/>
            <person name="LaButti K."/>
            <person name="Riley R."/>
            <person name="Lipzen A."/>
            <person name="Clum A."/>
            <person name="Drula E."/>
            <person name="Henrissat B."/>
            <person name="Kohler A."/>
            <person name="Grigoriev I.V."/>
            <person name="Martin F.M."/>
            <person name="Hacquard S."/>
        </authorList>
    </citation>
    <scope>NUCLEOTIDE SEQUENCE</scope>
    <source>
        <strain evidence="10">MPI-CAGE-AT-0023</strain>
    </source>
</reference>
<evidence type="ECO:0000313" key="11">
    <source>
        <dbReference type="Proteomes" id="UP000720189"/>
    </source>
</evidence>
<name>A0A9P9KEK4_FUSRE</name>